<organism evidence="5 6">
    <name type="scientific">Spinacia oleracea</name>
    <name type="common">Spinach</name>
    <dbReference type="NCBI Taxonomy" id="3562"/>
    <lineage>
        <taxon>Eukaryota</taxon>
        <taxon>Viridiplantae</taxon>
        <taxon>Streptophyta</taxon>
        <taxon>Embryophyta</taxon>
        <taxon>Tracheophyta</taxon>
        <taxon>Spermatophyta</taxon>
        <taxon>Magnoliopsida</taxon>
        <taxon>eudicotyledons</taxon>
        <taxon>Gunneridae</taxon>
        <taxon>Pentapetalae</taxon>
        <taxon>Caryophyllales</taxon>
        <taxon>Chenopodiaceae</taxon>
        <taxon>Chenopodioideae</taxon>
        <taxon>Anserineae</taxon>
        <taxon>Spinacia</taxon>
    </lineage>
</organism>
<dbReference type="InterPro" id="IPR040390">
    <property type="entry name" value="TIFY/JAZ"/>
</dbReference>
<feature type="compositionally biased region" description="Low complexity" evidence="3">
    <location>
        <begin position="180"/>
        <end position="193"/>
    </location>
</feature>
<dbReference type="RefSeq" id="XP_021852969.1">
    <property type="nucleotide sequence ID" value="XM_021997277.2"/>
</dbReference>
<dbReference type="GO" id="GO:0009611">
    <property type="term" value="P:response to wounding"/>
    <property type="evidence" value="ECO:0000318"/>
    <property type="project" value="GO_Central"/>
</dbReference>
<comment type="domain">
    <text evidence="2">The jas domain is required for interaction with COI1.</text>
</comment>
<dbReference type="AlphaFoldDB" id="A0A9R0JZL8"/>
<evidence type="ECO:0000256" key="3">
    <source>
        <dbReference type="SAM" id="MobiDB-lite"/>
    </source>
</evidence>
<feature type="compositionally biased region" description="Polar residues" evidence="3">
    <location>
        <begin position="303"/>
        <end position="317"/>
    </location>
</feature>
<name>A0A9R0JZL8_SPIOL</name>
<dbReference type="GO" id="GO:0005634">
    <property type="term" value="C:nucleus"/>
    <property type="evidence" value="ECO:0000318"/>
    <property type="project" value="GO_Central"/>
</dbReference>
<feature type="region of interest" description="Disordered" evidence="3">
    <location>
        <begin position="303"/>
        <end position="322"/>
    </location>
</feature>
<evidence type="ECO:0000256" key="2">
    <source>
        <dbReference type="RuleBase" id="RU369065"/>
    </source>
</evidence>
<dbReference type="KEGG" id="soe:110792475"/>
<keyword evidence="5" id="KW-1185">Reference proteome</keyword>
<reference evidence="5" key="1">
    <citation type="journal article" date="2021" name="Nat. Commun.">
        <title>Genomic analyses provide insights into spinach domestication and the genetic basis of agronomic traits.</title>
        <authorList>
            <person name="Cai X."/>
            <person name="Sun X."/>
            <person name="Xu C."/>
            <person name="Sun H."/>
            <person name="Wang X."/>
            <person name="Ge C."/>
            <person name="Zhang Z."/>
            <person name="Wang Q."/>
            <person name="Fei Z."/>
            <person name="Jiao C."/>
            <person name="Wang Q."/>
        </authorList>
    </citation>
    <scope>NUCLEOTIDE SEQUENCE [LARGE SCALE GENOMIC DNA]</scope>
    <source>
        <strain evidence="5">cv. Varoflay</strain>
    </source>
</reference>
<proteinExistence type="inferred from homology"/>
<evidence type="ECO:0000313" key="6">
    <source>
        <dbReference type="RefSeq" id="XP_021852969.1"/>
    </source>
</evidence>
<feature type="compositionally biased region" description="Polar residues" evidence="3">
    <location>
        <begin position="205"/>
        <end position="228"/>
    </location>
</feature>
<dbReference type="PANTHER" id="PTHR33077:SF8">
    <property type="entry name" value="PROTEIN TIFY 8"/>
    <property type="match status" value="1"/>
</dbReference>
<dbReference type="GO" id="GO:2000022">
    <property type="term" value="P:regulation of jasmonic acid mediated signaling pathway"/>
    <property type="evidence" value="ECO:0000318"/>
    <property type="project" value="GO_Central"/>
</dbReference>
<sequence>MVTMPMMMNGDTAKTTASDTNTPPPAAVFHDFLGGKAPTFPGGSLEKQVGSQLERISSYGPKSDLSVSEVSNLFVGSKRSHSDSAFTGSSREGIPQMIPENSHVMKMLRSASGGDRLKISPFDGPLHGVPQHIRPLSSFVSQTTNANFVNSERSNPMNVGGSSMQYNACVMKSSPLMYQGPSSRLRDSSSGPSVLSQLAADEGSRTGNKGSGILNSINAGSNPVSERSPSGIFPSGCNLRPTTRNYESEPSNPPSSRGLITSGSRQMTIIYGGQVHVFDDVHPNKADVIMSLAGSNGGSWSTNLPKTSARTTTNDSCLPSGDHETSIPADWSLAQKYRNLLSAGANSIHGLGSAGGMIAKAAGTSGHLMEPSRETKREV</sequence>
<dbReference type="Pfam" id="PF06200">
    <property type="entry name" value="tify"/>
    <property type="match status" value="1"/>
</dbReference>
<reference evidence="6" key="2">
    <citation type="submission" date="2025-08" db="UniProtKB">
        <authorList>
            <consortium name="RefSeq"/>
        </authorList>
    </citation>
    <scope>IDENTIFICATION</scope>
    <source>
        <tissue evidence="6">Leaf</tissue>
    </source>
</reference>
<feature type="compositionally biased region" description="Polar residues" evidence="3">
    <location>
        <begin position="12"/>
        <end position="21"/>
    </location>
</feature>
<keyword evidence="2" id="KW-1184">Jasmonic acid signaling pathway</keyword>
<protein>
    <recommendedName>
        <fullName evidence="2">Protein TIFY</fullName>
    </recommendedName>
    <alternativeName>
        <fullName evidence="2">Jasmonate ZIM domain-containing protein</fullName>
    </alternativeName>
</protein>
<feature type="region of interest" description="Disordered" evidence="3">
    <location>
        <begin position="179"/>
        <end position="261"/>
    </location>
</feature>
<dbReference type="OrthoDB" id="1908882at2759"/>
<dbReference type="SMART" id="SM00979">
    <property type="entry name" value="TIFY"/>
    <property type="match status" value="1"/>
</dbReference>
<dbReference type="PROSITE" id="PS51320">
    <property type="entry name" value="TIFY"/>
    <property type="match status" value="1"/>
</dbReference>
<keyword evidence="2" id="KW-0539">Nucleus</keyword>
<dbReference type="Proteomes" id="UP000813463">
    <property type="component" value="Chromosome 1"/>
</dbReference>
<gene>
    <name evidence="6" type="primary">LOC110792475</name>
</gene>
<comment type="similarity">
    <text evidence="1 2">Belongs to the TIFY/JAZ family.</text>
</comment>
<feature type="region of interest" description="Disordered" evidence="3">
    <location>
        <begin position="1"/>
        <end position="22"/>
    </location>
</feature>
<comment type="function">
    <text evidence="2">Repressor of jasmonate responses.</text>
</comment>
<dbReference type="PANTHER" id="PTHR33077">
    <property type="entry name" value="PROTEIN TIFY 4A-RELATED-RELATED"/>
    <property type="match status" value="1"/>
</dbReference>
<evidence type="ECO:0000259" key="4">
    <source>
        <dbReference type="PROSITE" id="PS51320"/>
    </source>
</evidence>
<evidence type="ECO:0000256" key="1">
    <source>
        <dbReference type="ARBA" id="ARBA00008614"/>
    </source>
</evidence>
<evidence type="ECO:0000313" key="5">
    <source>
        <dbReference type="Proteomes" id="UP000813463"/>
    </source>
</evidence>
<comment type="subcellular location">
    <subcellularLocation>
        <location evidence="2">Nucleus</location>
    </subcellularLocation>
</comment>
<dbReference type="GeneID" id="110792475"/>
<dbReference type="GO" id="GO:0031347">
    <property type="term" value="P:regulation of defense response"/>
    <property type="evidence" value="ECO:0000318"/>
    <property type="project" value="GO_Central"/>
</dbReference>
<feature type="domain" description="Tify" evidence="4">
    <location>
        <begin position="260"/>
        <end position="295"/>
    </location>
</feature>
<dbReference type="InterPro" id="IPR010399">
    <property type="entry name" value="Tify_dom"/>
</dbReference>
<accession>A0A9R0JZL8</accession>